<feature type="repeat" description="ANK" evidence="3">
    <location>
        <begin position="845"/>
        <end position="872"/>
    </location>
</feature>
<organism evidence="5 6">
    <name type="scientific">Clonostachys chloroleuca</name>
    <dbReference type="NCBI Taxonomy" id="1926264"/>
    <lineage>
        <taxon>Eukaryota</taxon>
        <taxon>Fungi</taxon>
        <taxon>Dikarya</taxon>
        <taxon>Ascomycota</taxon>
        <taxon>Pezizomycotina</taxon>
        <taxon>Sordariomycetes</taxon>
        <taxon>Hypocreomycetidae</taxon>
        <taxon>Hypocreales</taxon>
        <taxon>Bionectriaceae</taxon>
        <taxon>Clonostachys</taxon>
    </lineage>
</organism>
<dbReference type="SUPFAM" id="SSF48403">
    <property type="entry name" value="Ankyrin repeat"/>
    <property type="match status" value="4"/>
</dbReference>
<gene>
    <name evidence="5" type="ORF">CCHLO57077_00017000</name>
</gene>
<proteinExistence type="predicted"/>
<protein>
    <submittedName>
        <fullName evidence="5">Uncharacterized protein</fullName>
    </submittedName>
</protein>
<dbReference type="SMART" id="SM00248">
    <property type="entry name" value="ANK"/>
    <property type="match status" value="21"/>
</dbReference>
<feature type="repeat" description="ANK" evidence="3">
    <location>
        <begin position="207"/>
        <end position="239"/>
    </location>
</feature>
<feature type="repeat" description="ANK" evidence="3">
    <location>
        <begin position="241"/>
        <end position="263"/>
    </location>
</feature>
<feature type="repeat" description="ANK" evidence="3">
    <location>
        <begin position="1209"/>
        <end position="1248"/>
    </location>
</feature>
<feature type="repeat" description="ANK" evidence="3">
    <location>
        <begin position="578"/>
        <end position="610"/>
    </location>
</feature>
<dbReference type="Pfam" id="PF00023">
    <property type="entry name" value="Ank"/>
    <property type="match status" value="3"/>
</dbReference>
<dbReference type="PRINTS" id="PR01415">
    <property type="entry name" value="ANKYRIN"/>
</dbReference>
<dbReference type="InterPro" id="IPR002110">
    <property type="entry name" value="Ankyrin_rpt"/>
</dbReference>
<reference evidence="5" key="1">
    <citation type="submission" date="2023-01" db="EMBL/GenBank/DDBJ databases">
        <authorList>
            <person name="Piombo E."/>
        </authorList>
    </citation>
    <scope>NUCLEOTIDE SEQUENCE</scope>
</reference>
<name>A0AA35LRA9_9HYPO</name>
<dbReference type="PANTHER" id="PTHR24123:SF33">
    <property type="entry name" value="PROTEIN HOS4"/>
    <property type="match status" value="1"/>
</dbReference>
<keyword evidence="1" id="KW-0677">Repeat</keyword>
<sequence length="1697" mass="187740">MIKINNPDSTDLSLKATKVTKDLIRAACGPLLEILADETVSVIHHSFTEYLKGTTRSDDAVGYPILKPGPTHAQLAIACLRYLMAGDAGGDDDSIRRWSRSSRNNDLSKNVTQLRMKYPFFEYAVSNCSFHVNKSEAADQDQMVVDAKIGEFLGHRRNMNVWLRIKWVEDYTSSAGVTQVHIAAREGLVSYIKGLLQTMDADAPDQQGRTPLWWAARSGHAAVVRVLLEAGARSDQDDRVYGLKPLHKAANKNHSEVVKLLLEAVVNPLTEKMRENPGRRCGNSPRSTGHTPLMYACENGHLQAVEAFLPFLGNIDTVHRALAWAAKRGQAKVVARILQHPGVDANAVVKGETTLYLACGSGNVETIRCLVDAGADPNALSADDDDEFAGTILMGSRPVPKNNCLHRLCETYSSRRAYGQKDSDSTKIETIYSILVEAGADVHHRASFNSTTLHKAVGSSVLTRLLIRSGVDPNIMDNGGATALHLTTGIDTMVALIEEGHADLDMARNDEKTPLLCLLSTYHTESAMKFLEYGPDCTKVDNEGNGALHITMKEWNSNADLIRALIERGADPNLRNRQGLTPLHLAKRDIKDDNVEAMIESGADINATDRNGHTVLFKSISSQSNEDGKELKNLLKRGASGSIRDNKGRTVFHQCANVYEAGYSQRDGRKSQLELFLDIDVGNINIHTVDFGGNSLLHELALRKDNHDSYSGPKLVLFWELVADLGETPLHILCGGDLSHARFQEGTILPIDFVISRTKDFEKQDKDGATPLHRAVVGGGEFYVKELLDAGVDPTALTYEGLSALHLAARFRDSKTVGLLLDSLKKNTSTEKMMEAVNLVPYGRYQYTPLYYACLSRRSETVALLLEAGADIQPDVFTACSNFENEHSLWKVSAQEMADEQAPRCAVRLADQRRPRNNVVSYNRGPAMNELETARLEEILELLVRHKADISGLTTHKYSYNGGFIDNAVSNGKMYTARCMTDIIQKHWKEGMEDQIRSGRKLFQLLDASKREAFSKVLEASSLVEPGEAKRELIVHLLEQREFGLVEQIAQLGARFFPSPEEDVWCSFSLLVKSGYTSLVDKIGTISAQEGLQTGEWHAFGDSSKPGLWYAMRNIEKNGNKGENPIPFLIEAVQRDLPNMGVVELFVDKFGVDINEMRFHNVYEDGKYALLPTESPIHYVSRGDNWWHVNQALPYLIKASAQLESRNEKGQTPLLFALKGGDYYPGPFHRDAARILIESGADVNAVDKNGHSCLACAQHDVESIKLLISYGATVMAGSIIAAIDAKNLSVLQALLSGGVDADIREKNPRKEDKSGNGTRKRRRKARHFLHKPVSKQELFPLYHAGVALKKLDKPTNHDKRNLDAGFKIVQALLDSGADVFAELPLKMIMLRLMIRLGAMSRHLDIAKARSYMKLDVNHRDPRGYTLLHAACSGSLGPDHIVGKHEDGADPKDKPTLFQTILSLRADIEAKDKYGRNMLHHMIGNDGYIQYNHSNDFTKSFKEAIKLAPHLMDQADIYGNTPLHFAVSRAARRGGEKPTAILLEAGADPLKIDNKGNNMLHKLAEGQRFRRFCTLYEDLVKRGVDINGRADGGKTPLYKFCKSTGKKPDSRYIHHSDEDEEPDPSIPLFTRLGADFFVRDNKGRGLLHACASGNVGTFSELLDQGLDAMLEDEANQTAIDVAAACGNSDVLELFEKKA</sequence>
<dbReference type="Proteomes" id="UP001160390">
    <property type="component" value="Unassembled WGS sequence"/>
</dbReference>
<dbReference type="PANTHER" id="PTHR24123">
    <property type="entry name" value="ANKYRIN REPEAT-CONTAINING"/>
    <property type="match status" value="1"/>
</dbReference>
<feature type="repeat" description="ANK" evidence="3">
    <location>
        <begin position="350"/>
        <end position="382"/>
    </location>
</feature>
<dbReference type="InterPro" id="IPR051165">
    <property type="entry name" value="Multifunctional_ANK_Repeat"/>
</dbReference>
<dbReference type="InterPro" id="IPR036770">
    <property type="entry name" value="Ankyrin_rpt-contain_sf"/>
</dbReference>
<dbReference type="EMBL" id="CABFNP030000522">
    <property type="protein sequence ID" value="CAI6038839.1"/>
    <property type="molecule type" value="Genomic_DNA"/>
</dbReference>
<keyword evidence="6" id="KW-1185">Reference proteome</keyword>
<comment type="caution">
    <text evidence="5">The sequence shown here is derived from an EMBL/GenBank/DDBJ whole genome shotgun (WGS) entry which is preliminary data.</text>
</comment>
<accession>A0AA35LRA9</accession>
<dbReference type="PROSITE" id="PS50297">
    <property type="entry name" value="ANK_REP_REGION"/>
    <property type="match status" value="9"/>
</dbReference>
<evidence type="ECO:0000256" key="4">
    <source>
        <dbReference type="SAM" id="MobiDB-lite"/>
    </source>
</evidence>
<feature type="repeat" description="ANK" evidence="3">
    <location>
        <begin position="288"/>
        <end position="320"/>
    </location>
</feature>
<feature type="repeat" description="ANK" evidence="3">
    <location>
        <begin position="767"/>
        <end position="799"/>
    </location>
</feature>
<evidence type="ECO:0000256" key="1">
    <source>
        <dbReference type="ARBA" id="ARBA00022737"/>
    </source>
</evidence>
<feature type="compositionally biased region" description="Basic residues" evidence="4">
    <location>
        <begin position="1318"/>
        <end position="1327"/>
    </location>
</feature>
<evidence type="ECO:0000313" key="5">
    <source>
        <dbReference type="EMBL" id="CAI6038839.1"/>
    </source>
</evidence>
<keyword evidence="2 3" id="KW-0040">ANK repeat</keyword>
<evidence type="ECO:0000313" key="6">
    <source>
        <dbReference type="Proteomes" id="UP001160390"/>
    </source>
</evidence>
<feature type="repeat" description="ANK" evidence="3">
    <location>
        <begin position="543"/>
        <end position="577"/>
    </location>
</feature>
<evidence type="ECO:0000256" key="2">
    <source>
        <dbReference type="ARBA" id="ARBA00023043"/>
    </source>
</evidence>
<dbReference type="Pfam" id="PF12796">
    <property type="entry name" value="Ank_2"/>
    <property type="match status" value="5"/>
</dbReference>
<dbReference type="PROSITE" id="PS50088">
    <property type="entry name" value="ANK_REPEAT"/>
    <property type="match status" value="10"/>
</dbReference>
<feature type="repeat" description="ANK" evidence="3">
    <location>
        <begin position="1517"/>
        <end position="1553"/>
    </location>
</feature>
<feature type="compositionally biased region" description="Basic and acidic residues" evidence="4">
    <location>
        <begin position="1305"/>
        <end position="1314"/>
    </location>
</feature>
<feature type="region of interest" description="Disordered" evidence="4">
    <location>
        <begin position="1305"/>
        <end position="1327"/>
    </location>
</feature>
<evidence type="ECO:0000256" key="3">
    <source>
        <dbReference type="PROSITE-ProRule" id="PRU00023"/>
    </source>
</evidence>
<dbReference type="Gene3D" id="1.25.40.20">
    <property type="entry name" value="Ankyrin repeat-containing domain"/>
    <property type="match status" value="8"/>
</dbReference>